<dbReference type="AlphaFoldDB" id="A0A1X7V3L4"/>
<accession>A0A1X7V3L4</accession>
<dbReference type="EnsemblMetazoa" id="Aqu2.1.34850_001">
    <property type="protein sequence ID" value="Aqu2.1.34850_001"/>
    <property type="gene ID" value="Aqu2.1.34850"/>
</dbReference>
<reference evidence="1" key="1">
    <citation type="submission" date="2017-05" db="UniProtKB">
        <authorList>
            <consortium name="EnsemblMetazoa"/>
        </authorList>
    </citation>
    <scope>IDENTIFICATION</scope>
</reference>
<name>A0A1X7V3L4_AMPQE</name>
<protein>
    <submittedName>
        <fullName evidence="1">Uncharacterized protein</fullName>
    </submittedName>
</protein>
<sequence length="28" mass="3406">KYTYILYLIIFINCTIKFHNHNVPLPLN</sequence>
<proteinExistence type="predicted"/>
<organism evidence="1">
    <name type="scientific">Amphimedon queenslandica</name>
    <name type="common">Sponge</name>
    <dbReference type="NCBI Taxonomy" id="400682"/>
    <lineage>
        <taxon>Eukaryota</taxon>
        <taxon>Metazoa</taxon>
        <taxon>Porifera</taxon>
        <taxon>Demospongiae</taxon>
        <taxon>Heteroscleromorpha</taxon>
        <taxon>Haplosclerida</taxon>
        <taxon>Niphatidae</taxon>
        <taxon>Amphimedon</taxon>
    </lineage>
</organism>
<dbReference type="InParanoid" id="A0A1X7V3L4"/>
<evidence type="ECO:0000313" key="1">
    <source>
        <dbReference type="EnsemblMetazoa" id="Aqu2.1.34850_001"/>
    </source>
</evidence>